<dbReference type="InterPro" id="IPR007396">
    <property type="entry name" value="TR_PAI2-type"/>
</dbReference>
<dbReference type="PANTHER" id="PTHR35802:SF1">
    <property type="entry name" value="PROTEASE SYNTHASE AND SPORULATION PROTEIN PAI 2"/>
    <property type="match status" value="1"/>
</dbReference>
<dbReference type="EMBL" id="JACHJB010000001">
    <property type="protein sequence ID" value="MBB6346770.1"/>
    <property type="molecule type" value="Genomic_DNA"/>
</dbReference>
<accession>A0A7X0C3H3</accession>
<dbReference type="RefSeq" id="WP_185084490.1">
    <property type="nucleotide sequence ID" value="NZ_JACHJB010000001.1"/>
</dbReference>
<dbReference type="Gene3D" id="2.30.110.10">
    <property type="entry name" value="Electron Transport, Fmn-binding Protein, Chain A"/>
    <property type="match status" value="1"/>
</dbReference>
<dbReference type="PANTHER" id="PTHR35802">
    <property type="entry name" value="PROTEASE SYNTHASE AND SPORULATION PROTEIN PAI 2"/>
    <property type="match status" value="1"/>
</dbReference>
<comment type="caution">
    <text evidence="1">The sequence shown here is derived from an EMBL/GenBank/DDBJ whole genome shotgun (WGS) entry which is preliminary data.</text>
</comment>
<evidence type="ECO:0000313" key="1">
    <source>
        <dbReference type="EMBL" id="MBB6346770.1"/>
    </source>
</evidence>
<dbReference type="Pfam" id="PF04299">
    <property type="entry name" value="FMN_bind_2"/>
    <property type="match status" value="1"/>
</dbReference>
<dbReference type="SUPFAM" id="SSF50475">
    <property type="entry name" value="FMN-binding split barrel"/>
    <property type="match status" value="1"/>
</dbReference>
<dbReference type="PIRSF" id="PIRSF010372">
    <property type="entry name" value="PaiB"/>
    <property type="match status" value="1"/>
</dbReference>
<sequence>MLEQPMYALDDPAALRALVAAHGWALLVSDGGPVVSHLPIIPDPADPGAAVLGHLAREDAELHGLGERPVVIVVQGPHGYVSPTWYEAGPYVPTWNFVTVHLHGTPELLGPEETWQVLSGTVDHFEAGRPEPFRMGEVEEYARRLAPAVTGFRLVPTRVVGKAKLSQDKPAEIVERVIGALDAENPPLARAMRGG</sequence>
<proteinExistence type="predicted"/>
<organism evidence="1 2">
    <name type="scientific">Nonomuraea muscovyensis</name>
    <dbReference type="NCBI Taxonomy" id="1124761"/>
    <lineage>
        <taxon>Bacteria</taxon>
        <taxon>Bacillati</taxon>
        <taxon>Actinomycetota</taxon>
        <taxon>Actinomycetes</taxon>
        <taxon>Streptosporangiales</taxon>
        <taxon>Streptosporangiaceae</taxon>
        <taxon>Nonomuraea</taxon>
    </lineage>
</organism>
<dbReference type="InterPro" id="IPR012349">
    <property type="entry name" value="Split_barrel_FMN-bd"/>
</dbReference>
<name>A0A7X0C3H3_9ACTN</name>
<dbReference type="Proteomes" id="UP000583800">
    <property type="component" value="Unassembled WGS sequence"/>
</dbReference>
<reference evidence="1 2" key="1">
    <citation type="submission" date="2020-08" db="EMBL/GenBank/DDBJ databases">
        <title>Sequencing the genomes of 1000 actinobacteria strains.</title>
        <authorList>
            <person name="Klenk H.-P."/>
        </authorList>
    </citation>
    <scope>NUCLEOTIDE SEQUENCE [LARGE SCALE GENOMIC DNA]</scope>
    <source>
        <strain evidence="1 2">DSM 45913</strain>
    </source>
</reference>
<keyword evidence="2" id="KW-1185">Reference proteome</keyword>
<evidence type="ECO:0000313" key="2">
    <source>
        <dbReference type="Proteomes" id="UP000583800"/>
    </source>
</evidence>
<gene>
    <name evidence="1" type="ORF">FHU36_003279</name>
</gene>
<protein>
    <submittedName>
        <fullName evidence="1">Transcriptional regulator</fullName>
    </submittedName>
</protein>
<dbReference type="AlphaFoldDB" id="A0A7X0C3H3"/>